<dbReference type="EMBL" id="JABWDY010007078">
    <property type="protein sequence ID" value="KAF5203234.1"/>
    <property type="molecule type" value="Genomic_DNA"/>
</dbReference>
<proteinExistence type="predicted"/>
<protein>
    <submittedName>
        <fullName evidence="2">Lipid phosphate phosphatase</fullName>
    </submittedName>
</protein>
<keyword evidence="1" id="KW-0812">Transmembrane</keyword>
<dbReference type="GO" id="GO:0008195">
    <property type="term" value="F:phosphatidate phosphatase activity"/>
    <property type="evidence" value="ECO:0007669"/>
    <property type="project" value="TreeGrafter"/>
</dbReference>
<name>A0A7J6X0L9_THATH</name>
<dbReference type="PANTHER" id="PTHR10165">
    <property type="entry name" value="LIPID PHOSPHATE PHOSPHATASE"/>
    <property type="match status" value="1"/>
</dbReference>
<dbReference type="Proteomes" id="UP000554482">
    <property type="component" value="Unassembled WGS sequence"/>
</dbReference>
<dbReference type="PANTHER" id="PTHR10165:SF203">
    <property type="entry name" value="LIPID PHOSPHATE PHOSPHATASE 3, CHLOROPLASTIC-RELATED"/>
    <property type="match status" value="1"/>
</dbReference>
<dbReference type="GO" id="GO:0016020">
    <property type="term" value="C:membrane"/>
    <property type="evidence" value="ECO:0007669"/>
    <property type="project" value="TreeGrafter"/>
</dbReference>
<dbReference type="AlphaFoldDB" id="A0A7J6X0L9"/>
<evidence type="ECO:0000313" key="3">
    <source>
        <dbReference type="Proteomes" id="UP000554482"/>
    </source>
</evidence>
<sequence>MSLSDLSDRRTGFFSWFEKFRGTVLIQGMREVQLGQHTVRSHGREVIRTHMHDWLILLLLVSIKIVLYVIHPFYRFVGKDMMTDLKYPFKENTVPFWAVQVS</sequence>
<dbReference type="InterPro" id="IPR043216">
    <property type="entry name" value="PAP-like"/>
</dbReference>
<keyword evidence="1" id="KW-0472">Membrane</keyword>
<feature type="transmembrane region" description="Helical" evidence="1">
    <location>
        <begin position="54"/>
        <end position="74"/>
    </location>
</feature>
<accession>A0A7J6X0L9</accession>
<evidence type="ECO:0000256" key="1">
    <source>
        <dbReference type="SAM" id="Phobius"/>
    </source>
</evidence>
<dbReference type="GO" id="GO:0006644">
    <property type="term" value="P:phospholipid metabolic process"/>
    <property type="evidence" value="ECO:0007669"/>
    <property type="project" value="InterPro"/>
</dbReference>
<organism evidence="2 3">
    <name type="scientific">Thalictrum thalictroides</name>
    <name type="common">Rue-anemone</name>
    <name type="synonym">Anemone thalictroides</name>
    <dbReference type="NCBI Taxonomy" id="46969"/>
    <lineage>
        <taxon>Eukaryota</taxon>
        <taxon>Viridiplantae</taxon>
        <taxon>Streptophyta</taxon>
        <taxon>Embryophyta</taxon>
        <taxon>Tracheophyta</taxon>
        <taxon>Spermatophyta</taxon>
        <taxon>Magnoliopsida</taxon>
        <taxon>Ranunculales</taxon>
        <taxon>Ranunculaceae</taxon>
        <taxon>Thalictroideae</taxon>
        <taxon>Thalictrum</taxon>
    </lineage>
</organism>
<comment type="caution">
    <text evidence="2">The sequence shown here is derived from an EMBL/GenBank/DDBJ whole genome shotgun (WGS) entry which is preliminary data.</text>
</comment>
<dbReference type="GO" id="GO:0046839">
    <property type="term" value="P:phospholipid dephosphorylation"/>
    <property type="evidence" value="ECO:0007669"/>
    <property type="project" value="TreeGrafter"/>
</dbReference>
<keyword evidence="3" id="KW-1185">Reference proteome</keyword>
<dbReference type="OrthoDB" id="1925748at2759"/>
<gene>
    <name evidence="2" type="ORF">FRX31_007178</name>
</gene>
<keyword evidence="1" id="KW-1133">Transmembrane helix</keyword>
<reference evidence="2 3" key="1">
    <citation type="submission" date="2020-06" db="EMBL/GenBank/DDBJ databases">
        <title>Transcriptomic and genomic resources for Thalictrum thalictroides and T. hernandezii: Facilitating candidate gene discovery in an emerging model plant lineage.</title>
        <authorList>
            <person name="Arias T."/>
            <person name="Riano-Pachon D.M."/>
            <person name="Di Stilio V.S."/>
        </authorList>
    </citation>
    <scope>NUCLEOTIDE SEQUENCE [LARGE SCALE GENOMIC DNA]</scope>
    <source>
        <strain evidence="3">cv. WT478/WT964</strain>
        <tissue evidence="2">Leaves</tissue>
    </source>
</reference>
<evidence type="ECO:0000313" key="2">
    <source>
        <dbReference type="EMBL" id="KAF5203234.1"/>
    </source>
</evidence>